<proteinExistence type="predicted"/>
<accession>A0ABP8R0F0</accession>
<dbReference type="RefSeq" id="WP_345066135.1">
    <property type="nucleotide sequence ID" value="NZ_BAABGR010000015.1"/>
</dbReference>
<evidence type="ECO:0008006" key="3">
    <source>
        <dbReference type="Google" id="ProtNLM"/>
    </source>
</evidence>
<dbReference type="SUPFAM" id="SSF53795">
    <property type="entry name" value="PEP carboxykinase-like"/>
    <property type="match status" value="1"/>
</dbReference>
<comment type="caution">
    <text evidence="1">The sequence shown here is derived from an EMBL/GenBank/DDBJ whole genome shotgun (WGS) entry which is preliminary data.</text>
</comment>
<reference evidence="2" key="1">
    <citation type="journal article" date="2019" name="Int. J. Syst. Evol. Microbiol.">
        <title>The Global Catalogue of Microorganisms (GCM) 10K type strain sequencing project: providing services to taxonomists for standard genome sequencing and annotation.</title>
        <authorList>
            <consortium name="The Broad Institute Genomics Platform"/>
            <consortium name="The Broad Institute Genome Sequencing Center for Infectious Disease"/>
            <person name="Wu L."/>
            <person name="Ma J."/>
        </authorList>
    </citation>
    <scope>NUCLEOTIDE SEQUENCE [LARGE SCALE GENOMIC DNA]</scope>
    <source>
        <strain evidence="2">JCM 17858</strain>
    </source>
</reference>
<gene>
    <name evidence="1" type="ORF">GCM10023173_12110</name>
</gene>
<name>A0ABP8R0F0_9SPHI</name>
<dbReference type="Proteomes" id="UP001500394">
    <property type="component" value="Unassembled WGS sequence"/>
</dbReference>
<sequence length="300" mass="34335">MTTQSIYYSIADLQLNITFPSECNLPELLPNFEPFRVSFQSDKPISCSVTVTEEEFPFERDKAKLLSDISIVWGDNFTFYETEEAYYILIKTENDPSIQWKMRSSKDFRKNVIYCGPIDKPKNQLISWFCMVAFAQSALLHQCVMIHASVVMNDEGGYAFLGKSGTGKSTHSKLWLTHNEGFELLNDDNPALRIVDEEVRVYGTPWSGKTPCYRAESRPLKALVRLRQAPHNIFYVKEDKDALLALLPSCSAIRWNLNLYSTLINILVVIIDKVKIGELHCLPDKEAAQICFSHVQNYNK</sequence>
<dbReference type="InterPro" id="IPR027417">
    <property type="entry name" value="P-loop_NTPase"/>
</dbReference>
<keyword evidence="2" id="KW-1185">Reference proteome</keyword>
<organism evidence="1 2">
    <name type="scientific">Sphingobacterium thermophilum</name>
    <dbReference type="NCBI Taxonomy" id="768534"/>
    <lineage>
        <taxon>Bacteria</taxon>
        <taxon>Pseudomonadati</taxon>
        <taxon>Bacteroidota</taxon>
        <taxon>Sphingobacteriia</taxon>
        <taxon>Sphingobacteriales</taxon>
        <taxon>Sphingobacteriaceae</taxon>
        <taxon>Sphingobacterium</taxon>
    </lineage>
</organism>
<evidence type="ECO:0000313" key="1">
    <source>
        <dbReference type="EMBL" id="GAA4514938.1"/>
    </source>
</evidence>
<evidence type="ECO:0000313" key="2">
    <source>
        <dbReference type="Proteomes" id="UP001500394"/>
    </source>
</evidence>
<protein>
    <recommendedName>
        <fullName evidence="3">Phosphoenolpyruvate carboxykinase (ATP)</fullName>
    </recommendedName>
</protein>
<dbReference type="Gene3D" id="3.40.50.300">
    <property type="entry name" value="P-loop containing nucleotide triphosphate hydrolases"/>
    <property type="match status" value="1"/>
</dbReference>
<dbReference type="EMBL" id="BAABGR010000015">
    <property type="protein sequence ID" value="GAA4514938.1"/>
    <property type="molecule type" value="Genomic_DNA"/>
</dbReference>